<reference evidence="1" key="1">
    <citation type="submission" date="2020-12" db="EMBL/GenBank/DDBJ databases">
        <title>WGS assembly of Carya illinoinensis cv. Pawnee.</title>
        <authorList>
            <person name="Platts A."/>
            <person name="Shu S."/>
            <person name="Wright S."/>
            <person name="Barry K."/>
            <person name="Edger P."/>
            <person name="Pires J.C."/>
            <person name="Schmutz J."/>
        </authorList>
    </citation>
    <scope>NUCLEOTIDE SEQUENCE</scope>
    <source>
        <tissue evidence="1">Leaf</tissue>
    </source>
</reference>
<organism evidence="1 2">
    <name type="scientific">Carya illinoinensis</name>
    <name type="common">Pecan</name>
    <dbReference type="NCBI Taxonomy" id="32201"/>
    <lineage>
        <taxon>Eukaryota</taxon>
        <taxon>Viridiplantae</taxon>
        <taxon>Streptophyta</taxon>
        <taxon>Embryophyta</taxon>
        <taxon>Tracheophyta</taxon>
        <taxon>Spermatophyta</taxon>
        <taxon>Magnoliopsida</taxon>
        <taxon>eudicotyledons</taxon>
        <taxon>Gunneridae</taxon>
        <taxon>Pentapetalae</taxon>
        <taxon>rosids</taxon>
        <taxon>fabids</taxon>
        <taxon>Fagales</taxon>
        <taxon>Juglandaceae</taxon>
        <taxon>Carya</taxon>
    </lineage>
</organism>
<evidence type="ECO:0000313" key="1">
    <source>
        <dbReference type="EMBL" id="KAG6624903.1"/>
    </source>
</evidence>
<sequence length="60" mass="7184">MNLLEQFPLSHFHHTITLGMRHGGRETEKRPCILYHSLQISFCVFVQPWFVRKSSMRLIE</sequence>
<dbReference type="AlphaFoldDB" id="A0A8T1N829"/>
<name>A0A8T1N829_CARIL</name>
<evidence type="ECO:0000313" key="2">
    <source>
        <dbReference type="Proteomes" id="UP000811609"/>
    </source>
</evidence>
<dbReference type="EMBL" id="CM031824">
    <property type="protein sequence ID" value="KAG6624903.1"/>
    <property type="molecule type" value="Genomic_DNA"/>
</dbReference>
<protein>
    <submittedName>
        <fullName evidence="1">Uncharacterized protein</fullName>
    </submittedName>
</protein>
<dbReference type="Proteomes" id="UP000811609">
    <property type="component" value="Chromosome 16"/>
</dbReference>
<keyword evidence="2" id="KW-1185">Reference proteome</keyword>
<comment type="caution">
    <text evidence="1">The sequence shown here is derived from an EMBL/GenBank/DDBJ whole genome shotgun (WGS) entry which is preliminary data.</text>
</comment>
<gene>
    <name evidence="1" type="ORF">CIPAW_16G058700</name>
</gene>
<proteinExistence type="predicted"/>
<accession>A0A8T1N829</accession>